<name>A0A5C5ZHT3_9BACT</name>
<evidence type="ECO:0000313" key="9">
    <source>
        <dbReference type="EMBL" id="TWT86675.1"/>
    </source>
</evidence>
<evidence type="ECO:0000256" key="8">
    <source>
        <dbReference type="SAM" id="SignalP"/>
    </source>
</evidence>
<dbReference type="CDD" id="cd11010">
    <property type="entry name" value="S1-P1_nuclease"/>
    <property type="match status" value="1"/>
</dbReference>
<dbReference type="Proteomes" id="UP000315440">
    <property type="component" value="Unassembled WGS sequence"/>
</dbReference>
<keyword evidence="2" id="KW-0479">Metal-binding</keyword>
<keyword evidence="3" id="KW-0255">Endonuclease</keyword>
<evidence type="ECO:0000256" key="5">
    <source>
        <dbReference type="ARBA" id="ARBA00023157"/>
    </source>
</evidence>
<dbReference type="InterPro" id="IPR008947">
    <property type="entry name" value="PLipase_C/P1_nuclease_dom_sf"/>
</dbReference>
<sequence length="366" mass="40284" precursor="true">MRVATFTLSFLPFPSAYAVALLTVSIAHAWNGPGHQTIDLVAWSQLAEADQAAAIDLLRDHPRFEQHFLGSMPSNVWAGSDAEIDAWIFAHAGTWPDQVRSARGQVTRDDVRRYGRSTWHYVNLWVFLSDSDRDALAGKLTNNRETEPTDDRDDRNQNVVQAIGNSLRIIDDPATDRQAKAVSLCWFLHLAGDVHQPLHSSALYSVGRFPAGDRGGNSIPVRGHGGDLHALWDRAILPRRTDFNRVRKEALDLVQEHAESGKAAAAELEPKQWAVDSWRLARAMVYTDAVLAPITAADGSPRLHKLELPTKYLRDAGITSKHRAVQAGYRIAETLKGRLPAAEGVREPLVRPAEPEASGGGAGQQE</sequence>
<dbReference type="InterPro" id="IPR003154">
    <property type="entry name" value="S1/P1nuclease"/>
</dbReference>
<feature type="chain" id="PRO_5023080850" evidence="8">
    <location>
        <begin position="30"/>
        <end position="366"/>
    </location>
</feature>
<comment type="caution">
    <text evidence="9">The sequence shown here is derived from an EMBL/GenBank/DDBJ whole genome shotgun (WGS) entry which is preliminary data.</text>
</comment>
<feature type="signal peptide" evidence="8">
    <location>
        <begin position="1"/>
        <end position="29"/>
    </location>
</feature>
<keyword evidence="10" id="KW-1185">Reference proteome</keyword>
<keyword evidence="1" id="KW-0540">Nuclease</keyword>
<keyword evidence="8" id="KW-0732">Signal</keyword>
<dbReference type="PANTHER" id="PTHR33146:SF26">
    <property type="entry name" value="ENDONUCLEASE 4"/>
    <property type="match status" value="1"/>
</dbReference>
<keyword evidence="6" id="KW-0325">Glycoprotein</keyword>
<keyword evidence="4" id="KW-0378">Hydrolase</keyword>
<keyword evidence="5" id="KW-1015">Disulfide bond</keyword>
<gene>
    <name evidence="9" type="ORF">Mal64_35040</name>
</gene>
<organism evidence="9 10">
    <name type="scientific">Pseudobythopirellula maris</name>
    <dbReference type="NCBI Taxonomy" id="2527991"/>
    <lineage>
        <taxon>Bacteria</taxon>
        <taxon>Pseudomonadati</taxon>
        <taxon>Planctomycetota</taxon>
        <taxon>Planctomycetia</taxon>
        <taxon>Pirellulales</taxon>
        <taxon>Lacipirellulaceae</taxon>
        <taxon>Pseudobythopirellula</taxon>
    </lineage>
</organism>
<evidence type="ECO:0000256" key="7">
    <source>
        <dbReference type="SAM" id="MobiDB-lite"/>
    </source>
</evidence>
<evidence type="ECO:0000256" key="3">
    <source>
        <dbReference type="ARBA" id="ARBA00022759"/>
    </source>
</evidence>
<dbReference type="EMBL" id="SJPQ01000004">
    <property type="protein sequence ID" value="TWT86675.1"/>
    <property type="molecule type" value="Genomic_DNA"/>
</dbReference>
<dbReference type="AlphaFoldDB" id="A0A5C5ZHT3"/>
<dbReference type="SUPFAM" id="SSF48537">
    <property type="entry name" value="Phospholipase C/P1 nuclease"/>
    <property type="match status" value="1"/>
</dbReference>
<evidence type="ECO:0000313" key="10">
    <source>
        <dbReference type="Proteomes" id="UP000315440"/>
    </source>
</evidence>
<dbReference type="PANTHER" id="PTHR33146">
    <property type="entry name" value="ENDONUCLEASE 4"/>
    <property type="match status" value="1"/>
</dbReference>
<feature type="region of interest" description="Disordered" evidence="7">
    <location>
        <begin position="343"/>
        <end position="366"/>
    </location>
</feature>
<proteinExistence type="predicted"/>
<dbReference type="GO" id="GO:0016788">
    <property type="term" value="F:hydrolase activity, acting on ester bonds"/>
    <property type="evidence" value="ECO:0007669"/>
    <property type="project" value="InterPro"/>
</dbReference>
<accession>A0A5C5ZHT3</accession>
<dbReference type="GO" id="GO:0003676">
    <property type="term" value="F:nucleic acid binding"/>
    <property type="evidence" value="ECO:0007669"/>
    <property type="project" value="InterPro"/>
</dbReference>
<dbReference type="GO" id="GO:0004519">
    <property type="term" value="F:endonuclease activity"/>
    <property type="evidence" value="ECO:0007669"/>
    <property type="project" value="UniProtKB-KW"/>
</dbReference>
<evidence type="ECO:0000256" key="1">
    <source>
        <dbReference type="ARBA" id="ARBA00022722"/>
    </source>
</evidence>
<dbReference type="GO" id="GO:0046872">
    <property type="term" value="F:metal ion binding"/>
    <property type="evidence" value="ECO:0007669"/>
    <property type="project" value="UniProtKB-KW"/>
</dbReference>
<dbReference type="Pfam" id="PF02265">
    <property type="entry name" value="S1-P1_nuclease"/>
    <property type="match status" value="1"/>
</dbReference>
<reference evidence="9 10" key="1">
    <citation type="submission" date="2019-02" db="EMBL/GenBank/DDBJ databases">
        <title>Deep-cultivation of Planctomycetes and their phenomic and genomic characterization uncovers novel biology.</title>
        <authorList>
            <person name="Wiegand S."/>
            <person name="Jogler M."/>
            <person name="Boedeker C."/>
            <person name="Pinto D."/>
            <person name="Vollmers J."/>
            <person name="Rivas-Marin E."/>
            <person name="Kohn T."/>
            <person name="Peeters S.H."/>
            <person name="Heuer A."/>
            <person name="Rast P."/>
            <person name="Oberbeckmann S."/>
            <person name="Bunk B."/>
            <person name="Jeske O."/>
            <person name="Meyerdierks A."/>
            <person name="Storesund J.E."/>
            <person name="Kallscheuer N."/>
            <person name="Luecker S."/>
            <person name="Lage O.M."/>
            <person name="Pohl T."/>
            <person name="Merkel B.J."/>
            <person name="Hornburger P."/>
            <person name="Mueller R.-W."/>
            <person name="Bruemmer F."/>
            <person name="Labrenz M."/>
            <person name="Spormann A.M."/>
            <person name="Op Den Camp H."/>
            <person name="Overmann J."/>
            <person name="Amann R."/>
            <person name="Jetten M.S.M."/>
            <person name="Mascher T."/>
            <person name="Medema M.H."/>
            <person name="Devos D.P."/>
            <person name="Kaster A.-K."/>
            <person name="Ovreas L."/>
            <person name="Rohde M."/>
            <person name="Galperin M.Y."/>
            <person name="Jogler C."/>
        </authorList>
    </citation>
    <scope>NUCLEOTIDE SEQUENCE [LARGE SCALE GENOMIC DNA]</scope>
    <source>
        <strain evidence="9 10">Mal64</strain>
    </source>
</reference>
<dbReference type="GO" id="GO:0006308">
    <property type="term" value="P:DNA catabolic process"/>
    <property type="evidence" value="ECO:0007669"/>
    <property type="project" value="InterPro"/>
</dbReference>
<evidence type="ECO:0000256" key="4">
    <source>
        <dbReference type="ARBA" id="ARBA00022801"/>
    </source>
</evidence>
<evidence type="ECO:0000256" key="6">
    <source>
        <dbReference type="ARBA" id="ARBA00023180"/>
    </source>
</evidence>
<dbReference type="Gene3D" id="1.10.575.10">
    <property type="entry name" value="P1 Nuclease"/>
    <property type="match status" value="1"/>
</dbReference>
<protein>
    <submittedName>
        <fullName evidence="9">S1/P1 Nuclease</fullName>
    </submittedName>
</protein>
<evidence type="ECO:0000256" key="2">
    <source>
        <dbReference type="ARBA" id="ARBA00022723"/>
    </source>
</evidence>